<proteinExistence type="predicted"/>
<gene>
    <name evidence="2" type="ORF">A6X21_02960</name>
</gene>
<dbReference type="AlphaFoldDB" id="A0A1C3EN50"/>
<dbReference type="EMBL" id="LYDR01000039">
    <property type="protein sequence ID" value="ODA34655.1"/>
    <property type="molecule type" value="Genomic_DNA"/>
</dbReference>
<organism evidence="2 3">
    <name type="scientific">Planctopirus hydrillae</name>
    <dbReference type="NCBI Taxonomy" id="1841610"/>
    <lineage>
        <taxon>Bacteria</taxon>
        <taxon>Pseudomonadati</taxon>
        <taxon>Planctomycetota</taxon>
        <taxon>Planctomycetia</taxon>
        <taxon>Planctomycetales</taxon>
        <taxon>Planctomycetaceae</taxon>
        <taxon>Planctopirus</taxon>
    </lineage>
</organism>
<dbReference type="PROSITE" id="PS51257">
    <property type="entry name" value="PROKAR_LIPOPROTEIN"/>
    <property type="match status" value="1"/>
</dbReference>
<keyword evidence="3" id="KW-1185">Reference proteome</keyword>
<accession>A0A1C3EN50</accession>
<feature type="region of interest" description="Disordered" evidence="1">
    <location>
        <begin position="211"/>
        <end position="233"/>
    </location>
</feature>
<evidence type="ECO:0000313" key="2">
    <source>
        <dbReference type="EMBL" id="ODA34655.1"/>
    </source>
</evidence>
<protein>
    <submittedName>
        <fullName evidence="2">Uncharacterized protein</fullName>
    </submittedName>
</protein>
<sequence length="380" mass="41354">MAYRLLQAEHRLKYFHWIFLCMVVSLLAGCPEAPGIRQYEVTRPEFVERGNVDVPQAPQVELEPATTWGAIWPRGNQAWFFKATASPEAVAGLATKWKEFVASVKFSDGGNPEWTLPDGWSQLPGNQFRFATLVMKDSAGAPIELTVSSLPRAPEQWESQLDANLSRWKGQLGIGPMESSSVSQTTEKQGDDEVVFVLMQGSRAKGQGMMGGMPAPGAAPGGNRPAAETGQTKPPAVNEVQKMVEGEIKLSPPAEWKPGKLNAFRKAAYEVTRGDERVEITVIDLAGESGGLLENINRWRDQVGMPAIELAALTSELKNVKTANGPAQLVEIEGSQGQSILGAVLPRGDRTWFVKLQGSTALAQQEKARFLEFLETSALP</sequence>
<reference evidence="2 3" key="1">
    <citation type="submission" date="2016-05" db="EMBL/GenBank/DDBJ databases">
        <title>Genomic and physiological characterization of Planctopirus sp. isolated from fresh water lake.</title>
        <authorList>
            <person name="Subhash Y."/>
            <person name="Ramana C."/>
        </authorList>
    </citation>
    <scope>NUCLEOTIDE SEQUENCE [LARGE SCALE GENOMIC DNA]</scope>
    <source>
        <strain evidence="2 3">JC280</strain>
    </source>
</reference>
<evidence type="ECO:0000256" key="1">
    <source>
        <dbReference type="SAM" id="MobiDB-lite"/>
    </source>
</evidence>
<dbReference type="Proteomes" id="UP000094828">
    <property type="component" value="Unassembled WGS sequence"/>
</dbReference>
<comment type="caution">
    <text evidence="2">The sequence shown here is derived from an EMBL/GenBank/DDBJ whole genome shotgun (WGS) entry which is preliminary data.</text>
</comment>
<evidence type="ECO:0000313" key="3">
    <source>
        <dbReference type="Proteomes" id="UP000094828"/>
    </source>
</evidence>
<feature type="compositionally biased region" description="Low complexity" evidence="1">
    <location>
        <begin position="212"/>
        <end position="222"/>
    </location>
</feature>
<dbReference type="STRING" id="1841610.A6X21_02960"/>
<name>A0A1C3EN50_9PLAN</name>